<evidence type="ECO:0000259" key="2">
    <source>
        <dbReference type="PROSITE" id="PS50943"/>
    </source>
</evidence>
<dbReference type="Gene3D" id="1.10.260.40">
    <property type="entry name" value="lambda repressor-like DNA-binding domains"/>
    <property type="match status" value="1"/>
</dbReference>
<dbReference type="InterPro" id="IPR001387">
    <property type="entry name" value="Cro/C1-type_HTH"/>
</dbReference>
<feature type="region of interest" description="Disordered" evidence="1">
    <location>
        <begin position="1"/>
        <end position="20"/>
    </location>
</feature>
<dbReference type="InterPro" id="IPR010982">
    <property type="entry name" value="Lambda_DNA-bd_dom_sf"/>
</dbReference>
<dbReference type="Proteomes" id="UP001167160">
    <property type="component" value="Unassembled WGS sequence"/>
</dbReference>
<organism evidence="3 4">
    <name type="scientific">Streptomyces meridianus</name>
    <dbReference type="NCBI Taxonomy" id="2938945"/>
    <lineage>
        <taxon>Bacteria</taxon>
        <taxon>Bacillati</taxon>
        <taxon>Actinomycetota</taxon>
        <taxon>Actinomycetes</taxon>
        <taxon>Kitasatosporales</taxon>
        <taxon>Streptomycetaceae</taxon>
        <taxon>Streptomyces</taxon>
    </lineage>
</organism>
<dbReference type="Pfam" id="PF19054">
    <property type="entry name" value="DUF5753"/>
    <property type="match status" value="1"/>
</dbReference>
<dbReference type="CDD" id="cd00093">
    <property type="entry name" value="HTH_XRE"/>
    <property type="match status" value="1"/>
</dbReference>
<feature type="domain" description="HTH cro/C1-type" evidence="2">
    <location>
        <begin position="31"/>
        <end position="71"/>
    </location>
</feature>
<evidence type="ECO:0000313" key="3">
    <source>
        <dbReference type="EMBL" id="MCM2580538.1"/>
    </source>
</evidence>
<dbReference type="RefSeq" id="WP_251419485.1">
    <property type="nucleotide sequence ID" value="NZ_JAMQGM010000069.1"/>
</dbReference>
<evidence type="ECO:0000256" key="1">
    <source>
        <dbReference type="SAM" id="MobiDB-lite"/>
    </source>
</evidence>
<feature type="compositionally biased region" description="Basic and acidic residues" evidence="1">
    <location>
        <begin position="1"/>
        <end position="13"/>
    </location>
</feature>
<protein>
    <submittedName>
        <fullName evidence="3">Helix-turn-helix domain-containing protein</fullName>
    </submittedName>
</protein>
<gene>
    <name evidence="3" type="ORF">M1E25_24920</name>
</gene>
<keyword evidence="4" id="KW-1185">Reference proteome</keyword>
<evidence type="ECO:0000313" key="4">
    <source>
        <dbReference type="Proteomes" id="UP001167160"/>
    </source>
</evidence>
<dbReference type="SMART" id="SM00530">
    <property type="entry name" value="HTH_XRE"/>
    <property type="match status" value="1"/>
</dbReference>
<comment type="caution">
    <text evidence="3">The sequence shown here is derived from an EMBL/GenBank/DDBJ whole genome shotgun (WGS) entry which is preliminary data.</text>
</comment>
<dbReference type="Pfam" id="PF13560">
    <property type="entry name" value="HTH_31"/>
    <property type="match status" value="1"/>
</dbReference>
<dbReference type="InterPro" id="IPR043917">
    <property type="entry name" value="DUF5753"/>
</dbReference>
<dbReference type="PROSITE" id="PS50943">
    <property type="entry name" value="HTH_CROC1"/>
    <property type="match status" value="1"/>
</dbReference>
<reference evidence="3" key="1">
    <citation type="journal article" date="2023" name="Int. J. Syst. Evol. Microbiol.">
        <title>Streptomyces meridianus sp. nov. isolated from brackish water of the Tagus estuary in Alcochete, Portugal.</title>
        <authorList>
            <person name="Santos J.D.N."/>
            <person name="Klimek D."/>
            <person name="Calusinska M."/>
            <person name="Lobo Da Cunha A."/>
            <person name="Catita J."/>
            <person name="Goncalves H."/>
            <person name="Gonzalez I."/>
            <person name="Reyes F."/>
            <person name="Lage O.M."/>
        </authorList>
    </citation>
    <scope>NUCLEOTIDE SEQUENCE</scope>
    <source>
        <strain evidence="3">MTZ3.1</strain>
    </source>
</reference>
<accession>A0ABT0XDD8</accession>
<proteinExistence type="predicted"/>
<dbReference type="EMBL" id="JAMQGM010000069">
    <property type="protein sequence ID" value="MCM2580538.1"/>
    <property type="molecule type" value="Genomic_DNA"/>
</dbReference>
<sequence>MTEVADEGRRPEPPEDEDGAIDLFRAVGKQIKLLRERAGLTQRELGERLAYGEDQISSLERGRRTPQPEFLDAADELLDAGGLLKAAKDDVARAKARSRVKHPAWFRDYARMEAEAVEVHYYSNHDIPGLLQTEARTRALYGMRKPLLDDETIEQRVSARLFRQEILTRWPAPIVSCVIEESVLRRPVGGQKVNQGQLKHLLRAGNMRSLELQIMPTERTEHAGMGGPFILLTPKGRPQVGYVEVQNFSRLSTEAEDVRMLAARYGSIRAQALTPQESLALIEKMLGER</sequence>
<dbReference type="SUPFAM" id="SSF47413">
    <property type="entry name" value="lambda repressor-like DNA-binding domains"/>
    <property type="match status" value="1"/>
</dbReference>
<name>A0ABT0XDD8_9ACTN</name>